<feature type="region of interest" description="Disordered" evidence="1">
    <location>
        <begin position="37"/>
        <end position="58"/>
    </location>
</feature>
<accession>A0A1I0TYA4</accession>
<dbReference type="Proteomes" id="UP000182312">
    <property type="component" value="Unassembled WGS sequence"/>
</dbReference>
<dbReference type="AlphaFoldDB" id="A0A1I0TYA4"/>
<dbReference type="RefSeq" id="WP_175496418.1">
    <property type="nucleotide sequence ID" value="NZ_FOJO01000015.1"/>
</dbReference>
<evidence type="ECO:0000313" key="3">
    <source>
        <dbReference type="Proteomes" id="UP000182312"/>
    </source>
</evidence>
<gene>
    <name evidence="2" type="ORF">SAMN04487972_11573</name>
</gene>
<sequence length="58" mass="5906">MVLAPFVDWMNTNLHGLFAAIGATVEAVLGALSGDPALSVGPRGADGLRAGSDRDPTR</sequence>
<evidence type="ECO:0000313" key="2">
    <source>
        <dbReference type="EMBL" id="SFA56650.1"/>
    </source>
</evidence>
<reference evidence="2 3" key="1">
    <citation type="submission" date="2016-10" db="EMBL/GenBank/DDBJ databases">
        <authorList>
            <person name="de Groot N.N."/>
        </authorList>
    </citation>
    <scope>NUCLEOTIDE SEQUENCE [LARGE SCALE GENOMIC DNA]</scope>
    <source>
        <strain evidence="2 3">CGMCC 1.6117</strain>
    </source>
</reference>
<name>A0A1I0TYA4_9RHOB</name>
<organism evidence="2 3">
    <name type="scientific">Paracoccus halophilus</name>
    <dbReference type="NCBI Taxonomy" id="376733"/>
    <lineage>
        <taxon>Bacteria</taxon>
        <taxon>Pseudomonadati</taxon>
        <taxon>Pseudomonadota</taxon>
        <taxon>Alphaproteobacteria</taxon>
        <taxon>Rhodobacterales</taxon>
        <taxon>Paracoccaceae</taxon>
        <taxon>Paracoccus</taxon>
    </lineage>
</organism>
<dbReference type="EMBL" id="FOJO01000015">
    <property type="protein sequence ID" value="SFA56650.1"/>
    <property type="molecule type" value="Genomic_DNA"/>
</dbReference>
<evidence type="ECO:0000256" key="1">
    <source>
        <dbReference type="SAM" id="MobiDB-lite"/>
    </source>
</evidence>
<protein>
    <submittedName>
        <fullName evidence="2">Glycine betaine/proline transport system permease protein</fullName>
    </submittedName>
</protein>
<proteinExistence type="predicted"/>